<protein>
    <submittedName>
        <fullName evidence="1">Uncharacterized protein</fullName>
    </submittedName>
</protein>
<proteinExistence type="predicted"/>
<organism evidence="1 2">
    <name type="scientific">Diphasiastrum complanatum</name>
    <name type="common">Issler's clubmoss</name>
    <name type="synonym">Lycopodium complanatum</name>
    <dbReference type="NCBI Taxonomy" id="34168"/>
    <lineage>
        <taxon>Eukaryota</taxon>
        <taxon>Viridiplantae</taxon>
        <taxon>Streptophyta</taxon>
        <taxon>Embryophyta</taxon>
        <taxon>Tracheophyta</taxon>
        <taxon>Lycopodiopsida</taxon>
        <taxon>Lycopodiales</taxon>
        <taxon>Lycopodiaceae</taxon>
        <taxon>Lycopodioideae</taxon>
        <taxon>Diphasiastrum</taxon>
    </lineage>
</organism>
<keyword evidence="2" id="KW-1185">Reference proteome</keyword>
<sequence length="461" mass="52187">MLTIRRCPTVVSNYQETLDQTTGCGHNCLGACCIHGAKLPVYSFVKFPSAKGLGLDFYGESDSSQVQEFDAQHDPVQGPALPFLNTLILAQWEDRLSRGLFRYDVTACETKVLPGEFGFIAQLNEGRHLKKRPTEFCVDKVLQPFDLKKFNFTKVGQEELLFCFEESEDKGSNYNEMVFMKDSPNVVIINVSPIEYGHVLLVPRVLDCIPQQLETETFLLALHFALEANDPYFRLGYNSLGAFATINHLHFQAYYLATPFPVERAPVRRLNDNEEQDNDVKIFELTNYPVRGVVYELGKSLEELVHVVSRACNLLQNCNIPFNVLIADRGTRVFLFPQCYAERQARGEVEPDILETQVNPAVWEISGHIVLKRKENYEMASEDYAWKLLTQVSFSEEAFSEIKHLIFSSDEGMEQTSMAGNLEKLNLSQLGKDSAKTVHQGLNNGNTKLRKNLSASEQVCI</sequence>
<evidence type="ECO:0000313" key="2">
    <source>
        <dbReference type="Proteomes" id="UP001162992"/>
    </source>
</evidence>
<evidence type="ECO:0000313" key="1">
    <source>
        <dbReference type="EMBL" id="KAJ7560216.1"/>
    </source>
</evidence>
<dbReference type="Proteomes" id="UP001162992">
    <property type="component" value="Chromosome 4"/>
</dbReference>
<reference evidence="2" key="1">
    <citation type="journal article" date="2024" name="Proc. Natl. Acad. Sci. U.S.A.">
        <title>Extraordinary preservation of gene collinearity over three hundred million years revealed in homosporous lycophytes.</title>
        <authorList>
            <person name="Li C."/>
            <person name="Wickell D."/>
            <person name="Kuo L.Y."/>
            <person name="Chen X."/>
            <person name="Nie B."/>
            <person name="Liao X."/>
            <person name="Peng D."/>
            <person name="Ji J."/>
            <person name="Jenkins J."/>
            <person name="Williams M."/>
            <person name="Shu S."/>
            <person name="Plott C."/>
            <person name="Barry K."/>
            <person name="Rajasekar S."/>
            <person name="Grimwood J."/>
            <person name="Han X."/>
            <person name="Sun S."/>
            <person name="Hou Z."/>
            <person name="He W."/>
            <person name="Dai G."/>
            <person name="Sun C."/>
            <person name="Schmutz J."/>
            <person name="Leebens-Mack J.H."/>
            <person name="Li F.W."/>
            <person name="Wang L."/>
        </authorList>
    </citation>
    <scope>NUCLEOTIDE SEQUENCE [LARGE SCALE GENOMIC DNA]</scope>
    <source>
        <strain evidence="2">cv. PW_Plant_1</strain>
    </source>
</reference>
<dbReference type="EMBL" id="CM055095">
    <property type="protein sequence ID" value="KAJ7560216.1"/>
    <property type="molecule type" value="Genomic_DNA"/>
</dbReference>
<accession>A0ACC2E151</accession>
<gene>
    <name evidence="1" type="ORF">O6H91_04G118600</name>
</gene>
<name>A0ACC2E151_DIPCM</name>
<comment type="caution">
    <text evidence="1">The sequence shown here is derived from an EMBL/GenBank/DDBJ whole genome shotgun (WGS) entry which is preliminary data.</text>
</comment>